<dbReference type="OrthoDB" id="5984255at2759"/>
<proteinExistence type="predicted"/>
<accession>A0A4Y2EYI8</accession>
<evidence type="ECO:0000313" key="2">
    <source>
        <dbReference type="EMBL" id="GBM33577.1"/>
    </source>
</evidence>
<evidence type="ECO:0000256" key="1">
    <source>
        <dbReference type="SAM" id="MobiDB-lite"/>
    </source>
</evidence>
<feature type="compositionally biased region" description="Polar residues" evidence="1">
    <location>
        <begin position="101"/>
        <end position="116"/>
    </location>
</feature>
<protein>
    <submittedName>
        <fullName evidence="2">Uncharacterized protein</fullName>
    </submittedName>
</protein>
<dbReference type="Proteomes" id="UP000499080">
    <property type="component" value="Unassembled WGS sequence"/>
</dbReference>
<sequence length="310" mass="35126">MVHFFPVSFLQSEWQKLQECYRIILFSRSKSKDSSSSQKLWKFEEQMKFMEYYLQPKKTSPRTTDSLTEQRIVVQTLEPELMEISSSAIASKTTEPEREINSSALGQSSEIPSQGCSATSIGMKVTVGDKAPFPGHQLKNTIRFCNLPDNYDTVRMETVPQAGRAPPPDVIPETSGTEKVPLPEIRTEETSETEKVPLPEIRTETIETEVMIVYDGCQQGNRIPERENIGFHTESEVFSRIEEVPLPEIKTETIETEVMIVYEGNPLDNRIPGRENVGFNGDYFSDGRSSILLPSTPQVECEVSRKYNDV</sequence>
<keyword evidence="3" id="KW-1185">Reference proteome</keyword>
<dbReference type="AlphaFoldDB" id="A0A4Y2EYI8"/>
<dbReference type="EMBL" id="BGPR01000736">
    <property type="protein sequence ID" value="GBM33577.1"/>
    <property type="molecule type" value="Genomic_DNA"/>
</dbReference>
<name>A0A4Y2EYI8_ARAVE</name>
<gene>
    <name evidence="2" type="ORF">AVEN_197326_1</name>
</gene>
<comment type="caution">
    <text evidence="2">The sequence shown here is derived from an EMBL/GenBank/DDBJ whole genome shotgun (WGS) entry which is preliminary data.</text>
</comment>
<feature type="region of interest" description="Disordered" evidence="1">
    <location>
        <begin position="86"/>
        <end position="116"/>
    </location>
</feature>
<evidence type="ECO:0000313" key="3">
    <source>
        <dbReference type="Proteomes" id="UP000499080"/>
    </source>
</evidence>
<reference evidence="2 3" key="1">
    <citation type="journal article" date="2019" name="Sci. Rep.">
        <title>Orb-weaving spider Araneus ventricosus genome elucidates the spidroin gene catalogue.</title>
        <authorList>
            <person name="Kono N."/>
            <person name="Nakamura H."/>
            <person name="Ohtoshi R."/>
            <person name="Moran D.A.P."/>
            <person name="Shinohara A."/>
            <person name="Yoshida Y."/>
            <person name="Fujiwara M."/>
            <person name="Mori M."/>
            <person name="Tomita M."/>
            <person name="Arakawa K."/>
        </authorList>
    </citation>
    <scope>NUCLEOTIDE SEQUENCE [LARGE SCALE GENOMIC DNA]</scope>
</reference>
<organism evidence="2 3">
    <name type="scientific">Araneus ventricosus</name>
    <name type="common">Orbweaver spider</name>
    <name type="synonym">Epeira ventricosa</name>
    <dbReference type="NCBI Taxonomy" id="182803"/>
    <lineage>
        <taxon>Eukaryota</taxon>
        <taxon>Metazoa</taxon>
        <taxon>Ecdysozoa</taxon>
        <taxon>Arthropoda</taxon>
        <taxon>Chelicerata</taxon>
        <taxon>Arachnida</taxon>
        <taxon>Araneae</taxon>
        <taxon>Araneomorphae</taxon>
        <taxon>Entelegynae</taxon>
        <taxon>Araneoidea</taxon>
        <taxon>Araneidae</taxon>
        <taxon>Araneus</taxon>
    </lineage>
</organism>